<dbReference type="RefSeq" id="WP_132828223.1">
    <property type="nucleotide sequence ID" value="NZ_SMFP01000004.1"/>
</dbReference>
<dbReference type="Proteomes" id="UP000294662">
    <property type="component" value="Unassembled WGS sequence"/>
</dbReference>
<keyword evidence="3" id="KW-1185">Reference proteome</keyword>
<comment type="caution">
    <text evidence="2">The sequence shown here is derived from an EMBL/GenBank/DDBJ whole genome shotgun (WGS) entry which is preliminary data.</text>
</comment>
<dbReference type="OrthoDB" id="5124760at2"/>
<gene>
    <name evidence="2" type="ORF">E1B25_07890</name>
</gene>
<reference evidence="2 3" key="1">
    <citation type="submission" date="2019-03" db="EMBL/GenBank/DDBJ databases">
        <authorList>
            <person name="Zhang S."/>
        </authorList>
    </citation>
    <scope>NUCLEOTIDE SEQUENCE [LARGE SCALE GENOMIC DNA]</scope>
    <source>
        <strain evidence="2 3">S4J41</strain>
    </source>
</reference>
<evidence type="ECO:0000313" key="2">
    <source>
        <dbReference type="EMBL" id="TDE38931.1"/>
    </source>
</evidence>
<dbReference type="InterPro" id="IPR046909">
    <property type="entry name" value="cREC_REC"/>
</dbReference>
<dbReference type="AlphaFoldDB" id="A0A4R5EVL8"/>
<evidence type="ECO:0000313" key="3">
    <source>
        <dbReference type="Proteomes" id="UP000294662"/>
    </source>
</evidence>
<proteinExistence type="predicted"/>
<organism evidence="2 3">
    <name type="scientific">Antarcticimicrobium sediminis</name>
    <dbReference type="NCBI Taxonomy" id="2546227"/>
    <lineage>
        <taxon>Bacteria</taxon>
        <taxon>Pseudomonadati</taxon>
        <taxon>Pseudomonadota</taxon>
        <taxon>Alphaproteobacteria</taxon>
        <taxon>Rhodobacterales</taxon>
        <taxon>Paracoccaceae</taxon>
        <taxon>Antarcticimicrobium</taxon>
    </lineage>
</organism>
<protein>
    <recommendedName>
        <fullName evidence="1">Cyclic-phosphate processing Receiver domain-containing protein</fullName>
    </recommendedName>
</protein>
<feature type="domain" description="Cyclic-phosphate processing Receiver" evidence="1">
    <location>
        <begin position="4"/>
        <end position="103"/>
    </location>
</feature>
<sequence length="115" mass="12864">MTYALFIDDERFPPEDGLSWKIARNARQVEAILTQFGPPGFISFDHDLGDDEPTGHDIAHKLVDGDIGALPGTGYEAGLPLHFRFTVHSQNPVGARNIEALLTRYLEFRKRQTSV</sequence>
<name>A0A4R5EVL8_9RHOB</name>
<accession>A0A4R5EVL8</accession>
<dbReference type="Pfam" id="PF20274">
    <property type="entry name" value="cREC_REC"/>
    <property type="match status" value="1"/>
</dbReference>
<dbReference type="EMBL" id="SMFP01000004">
    <property type="protein sequence ID" value="TDE38931.1"/>
    <property type="molecule type" value="Genomic_DNA"/>
</dbReference>
<evidence type="ECO:0000259" key="1">
    <source>
        <dbReference type="Pfam" id="PF20274"/>
    </source>
</evidence>